<proteinExistence type="predicted"/>
<keyword evidence="2" id="KW-1185">Reference proteome</keyword>
<comment type="caution">
    <text evidence="1">The sequence shown here is derived from an EMBL/GenBank/DDBJ whole genome shotgun (WGS) entry which is preliminary data.</text>
</comment>
<reference evidence="1 2" key="1">
    <citation type="submission" date="2024-01" db="EMBL/GenBank/DDBJ databases">
        <title>The genomes of 5 underutilized Papilionoideae crops provide insights into root nodulation and disease resistanc.</title>
        <authorList>
            <person name="Yuan L."/>
        </authorList>
    </citation>
    <scope>NUCLEOTIDE SEQUENCE [LARGE SCALE GENOMIC DNA]</scope>
    <source>
        <strain evidence="1">ZHUSHIDOU_FW_LH</strain>
        <tissue evidence="1">Leaf</tissue>
    </source>
</reference>
<evidence type="ECO:0000313" key="2">
    <source>
        <dbReference type="Proteomes" id="UP001372338"/>
    </source>
</evidence>
<dbReference type="Proteomes" id="UP001372338">
    <property type="component" value="Unassembled WGS sequence"/>
</dbReference>
<dbReference type="EMBL" id="JAYWIO010000003">
    <property type="protein sequence ID" value="KAK7273509.1"/>
    <property type="molecule type" value="Genomic_DNA"/>
</dbReference>
<name>A0AAN9FBX1_CROPI</name>
<dbReference type="AlphaFoldDB" id="A0AAN9FBX1"/>
<protein>
    <submittedName>
        <fullName evidence="1">Uncharacterized protein</fullName>
    </submittedName>
</protein>
<sequence>MMMLKSRQMLQEKFIIRMRTVKHRDYVYCIDMSGNLAQEVLSLSFAFLFSDFSSGTSIDVKCNHQMWMSWLLLSWRQASLEHIAITTGAFEFVSPAEVLTSKNDKPSQ</sequence>
<gene>
    <name evidence="1" type="ORF">RIF29_14561</name>
</gene>
<evidence type="ECO:0000313" key="1">
    <source>
        <dbReference type="EMBL" id="KAK7273509.1"/>
    </source>
</evidence>
<organism evidence="1 2">
    <name type="scientific">Crotalaria pallida</name>
    <name type="common">Smooth rattlebox</name>
    <name type="synonym">Crotalaria striata</name>
    <dbReference type="NCBI Taxonomy" id="3830"/>
    <lineage>
        <taxon>Eukaryota</taxon>
        <taxon>Viridiplantae</taxon>
        <taxon>Streptophyta</taxon>
        <taxon>Embryophyta</taxon>
        <taxon>Tracheophyta</taxon>
        <taxon>Spermatophyta</taxon>
        <taxon>Magnoliopsida</taxon>
        <taxon>eudicotyledons</taxon>
        <taxon>Gunneridae</taxon>
        <taxon>Pentapetalae</taxon>
        <taxon>rosids</taxon>
        <taxon>fabids</taxon>
        <taxon>Fabales</taxon>
        <taxon>Fabaceae</taxon>
        <taxon>Papilionoideae</taxon>
        <taxon>50 kb inversion clade</taxon>
        <taxon>genistoids sensu lato</taxon>
        <taxon>core genistoids</taxon>
        <taxon>Crotalarieae</taxon>
        <taxon>Crotalaria</taxon>
    </lineage>
</organism>
<accession>A0AAN9FBX1</accession>